<evidence type="ECO:0000313" key="5">
    <source>
        <dbReference type="Proteomes" id="UP000198287"/>
    </source>
</evidence>
<proteinExistence type="predicted"/>
<protein>
    <submittedName>
        <fullName evidence="4">Esterase FE4</fullName>
    </submittedName>
</protein>
<reference evidence="4 5" key="1">
    <citation type="submission" date="2015-12" db="EMBL/GenBank/DDBJ databases">
        <title>The genome of Folsomia candida.</title>
        <authorList>
            <person name="Faddeeva A."/>
            <person name="Derks M.F."/>
            <person name="Anvar Y."/>
            <person name="Smit S."/>
            <person name="Van Straalen N."/>
            <person name="Roelofs D."/>
        </authorList>
    </citation>
    <scope>NUCLEOTIDE SEQUENCE [LARGE SCALE GENOMIC DNA]</scope>
    <source>
        <strain evidence="4 5">VU population</strain>
        <tissue evidence="4">Whole body</tissue>
    </source>
</reference>
<dbReference type="OMA" id="KISNECM"/>
<accession>A0A226E3V2</accession>
<sequence length="207" mass="23214">MHVLLTPPFQSDLSLLPLLPPRFYSKMLLFATFLFNLLCGLVPCDPNYSDPIVSSVPYKESDLLREGRTCNESETSDPVVTLPSGGRLEGYGMKTVKGRPILAFEGIRYGRAERWKSPTPAEEWTGTLKANKRGSDCLQLSLAKYVRVYGSEDCLFANVFSPRLPCNESGNNRGYPVIIYLHSGAFFMVCTYVFGLLRIEVLTLNFH</sequence>
<keyword evidence="2" id="KW-0812">Transmembrane</keyword>
<comment type="caution">
    <text evidence="4">The sequence shown here is derived from an EMBL/GenBank/DDBJ whole genome shotgun (WGS) entry which is preliminary data.</text>
</comment>
<keyword evidence="2" id="KW-0472">Membrane</keyword>
<organism evidence="4 5">
    <name type="scientific">Folsomia candida</name>
    <name type="common">Springtail</name>
    <dbReference type="NCBI Taxonomy" id="158441"/>
    <lineage>
        <taxon>Eukaryota</taxon>
        <taxon>Metazoa</taxon>
        <taxon>Ecdysozoa</taxon>
        <taxon>Arthropoda</taxon>
        <taxon>Hexapoda</taxon>
        <taxon>Collembola</taxon>
        <taxon>Entomobryomorpha</taxon>
        <taxon>Isotomoidea</taxon>
        <taxon>Isotomidae</taxon>
        <taxon>Proisotominae</taxon>
        <taxon>Folsomia</taxon>
    </lineage>
</organism>
<keyword evidence="2" id="KW-1133">Transmembrane helix</keyword>
<dbReference type="Pfam" id="PF00135">
    <property type="entry name" value="COesterase"/>
    <property type="match status" value="1"/>
</dbReference>
<dbReference type="InterPro" id="IPR002018">
    <property type="entry name" value="CarbesteraseB"/>
</dbReference>
<evidence type="ECO:0000313" key="4">
    <source>
        <dbReference type="EMBL" id="OXA51960.1"/>
    </source>
</evidence>
<dbReference type="EMBL" id="LNIX01000007">
    <property type="protein sequence ID" value="OXA51960.1"/>
    <property type="molecule type" value="Genomic_DNA"/>
</dbReference>
<dbReference type="Gene3D" id="3.40.50.1820">
    <property type="entry name" value="alpha/beta hydrolase"/>
    <property type="match status" value="1"/>
</dbReference>
<dbReference type="PANTHER" id="PTHR11559">
    <property type="entry name" value="CARBOXYLESTERASE"/>
    <property type="match status" value="1"/>
</dbReference>
<dbReference type="AlphaFoldDB" id="A0A226E3V2"/>
<dbReference type="Proteomes" id="UP000198287">
    <property type="component" value="Unassembled WGS sequence"/>
</dbReference>
<feature type="transmembrane region" description="Helical" evidence="2">
    <location>
        <begin position="177"/>
        <end position="197"/>
    </location>
</feature>
<name>A0A226E3V2_FOLCA</name>
<feature type="domain" description="Carboxylesterase type B" evidence="3">
    <location>
        <begin position="77"/>
        <end position="188"/>
    </location>
</feature>
<gene>
    <name evidence="4" type="ORF">Fcan01_13793</name>
</gene>
<dbReference type="OrthoDB" id="6846267at2759"/>
<keyword evidence="5" id="KW-1185">Reference proteome</keyword>
<evidence type="ECO:0000256" key="1">
    <source>
        <dbReference type="ARBA" id="ARBA00023180"/>
    </source>
</evidence>
<feature type="transmembrane region" description="Helical" evidence="2">
    <location>
        <begin position="23"/>
        <end position="42"/>
    </location>
</feature>
<dbReference type="InterPro" id="IPR050309">
    <property type="entry name" value="Type-B_Carboxylest/Lipase"/>
</dbReference>
<dbReference type="InterPro" id="IPR029058">
    <property type="entry name" value="AB_hydrolase_fold"/>
</dbReference>
<evidence type="ECO:0000259" key="3">
    <source>
        <dbReference type="Pfam" id="PF00135"/>
    </source>
</evidence>
<keyword evidence="1" id="KW-0325">Glycoprotein</keyword>
<dbReference type="SUPFAM" id="SSF53474">
    <property type="entry name" value="alpha/beta-Hydrolases"/>
    <property type="match status" value="1"/>
</dbReference>
<evidence type="ECO:0000256" key="2">
    <source>
        <dbReference type="SAM" id="Phobius"/>
    </source>
</evidence>